<dbReference type="Proteomes" id="UP000235778">
    <property type="component" value="Unassembled WGS sequence"/>
</dbReference>
<organism evidence="2 3">
    <name type="scientific">Vibrio lentus</name>
    <dbReference type="NCBI Taxonomy" id="136468"/>
    <lineage>
        <taxon>Bacteria</taxon>
        <taxon>Pseudomonadati</taxon>
        <taxon>Pseudomonadota</taxon>
        <taxon>Gammaproteobacteria</taxon>
        <taxon>Vibrionales</taxon>
        <taxon>Vibrionaceae</taxon>
        <taxon>Vibrio</taxon>
    </lineage>
</organism>
<evidence type="ECO:0000313" key="3">
    <source>
        <dbReference type="Proteomes" id="UP000235778"/>
    </source>
</evidence>
<name>A0A2N7BVU7_9VIBR</name>
<gene>
    <name evidence="2" type="ORF">BCV30_07420</name>
</gene>
<evidence type="ECO:0008006" key="4">
    <source>
        <dbReference type="Google" id="ProtNLM"/>
    </source>
</evidence>
<dbReference type="AlphaFoldDB" id="A0A2N7BVU7"/>
<evidence type="ECO:0000313" key="2">
    <source>
        <dbReference type="EMBL" id="PME64598.1"/>
    </source>
</evidence>
<feature type="chain" id="PRO_5014633508" description="DUF2782 domain-containing protein" evidence="1">
    <location>
        <begin position="21"/>
        <end position="100"/>
    </location>
</feature>
<reference evidence="3" key="1">
    <citation type="submission" date="2016-07" db="EMBL/GenBank/DDBJ databases">
        <title>Nontailed viruses are major unrecognized killers of bacteria in the ocean.</title>
        <authorList>
            <person name="Kauffman K."/>
            <person name="Hussain F."/>
            <person name="Yang J."/>
            <person name="Arevalo P."/>
            <person name="Brown J."/>
            <person name="Cutler M."/>
            <person name="Kelly L."/>
            <person name="Polz M.F."/>
        </authorList>
    </citation>
    <scope>NUCLEOTIDE SEQUENCE [LARGE SCALE GENOMIC DNA]</scope>
    <source>
        <strain evidence="3">10N.286.55.C1</strain>
    </source>
</reference>
<dbReference type="RefSeq" id="WP_102268806.1">
    <property type="nucleotide sequence ID" value="NZ_MCSH01000161.1"/>
</dbReference>
<feature type="signal peptide" evidence="1">
    <location>
        <begin position="1"/>
        <end position="20"/>
    </location>
</feature>
<keyword evidence="1" id="KW-0732">Signal</keyword>
<comment type="caution">
    <text evidence="2">The sequence shown here is derived from an EMBL/GenBank/DDBJ whole genome shotgun (WGS) entry which is preliminary data.</text>
</comment>
<dbReference type="EMBL" id="MCSI01000116">
    <property type="protein sequence ID" value="PME64598.1"/>
    <property type="molecule type" value="Genomic_DNA"/>
</dbReference>
<accession>A0A2N7BVU7</accession>
<sequence>MKLKIALSAALLVTSFASHAELKMSINEQTNGVVVTVYQDGERVPNTQVTTNIRGQQVTETSDRGQAFFYKGNIPRVYRFEATTPQGESVQQSRFIGRDK</sequence>
<proteinExistence type="predicted"/>
<protein>
    <recommendedName>
        <fullName evidence="4">DUF2782 domain-containing protein</fullName>
    </recommendedName>
</protein>
<evidence type="ECO:0000256" key="1">
    <source>
        <dbReference type="SAM" id="SignalP"/>
    </source>
</evidence>